<protein>
    <recommendedName>
        <fullName evidence="3">Ferredoxin-thioredoxin reductase catalytic chain, chloroplastic</fullName>
    </recommendedName>
</protein>
<keyword evidence="2" id="KW-1185">Reference proteome</keyword>
<evidence type="ECO:0000313" key="2">
    <source>
        <dbReference type="Proteomes" id="UP000682877"/>
    </source>
</evidence>
<reference evidence="1" key="1">
    <citation type="submission" date="2021-01" db="EMBL/GenBank/DDBJ databases">
        <authorList>
            <person name="Bezrukov I."/>
        </authorList>
    </citation>
    <scope>NUCLEOTIDE SEQUENCE</scope>
</reference>
<evidence type="ECO:0008006" key="3">
    <source>
        <dbReference type="Google" id="ProtNLM"/>
    </source>
</evidence>
<accession>A0A8S2B0M7</accession>
<name>A0A8S2B0M7_ARAAE</name>
<dbReference type="AlphaFoldDB" id="A0A8S2B0M7"/>
<organism evidence="1 2">
    <name type="scientific">Arabidopsis arenosa</name>
    <name type="common">Sand rock-cress</name>
    <name type="synonym">Cardaminopsis arenosa</name>
    <dbReference type="NCBI Taxonomy" id="38785"/>
    <lineage>
        <taxon>Eukaryota</taxon>
        <taxon>Viridiplantae</taxon>
        <taxon>Streptophyta</taxon>
        <taxon>Embryophyta</taxon>
        <taxon>Tracheophyta</taxon>
        <taxon>Spermatophyta</taxon>
        <taxon>Magnoliopsida</taxon>
        <taxon>eudicotyledons</taxon>
        <taxon>Gunneridae</taxon>
        <taxon>Pentapetalae</taxon>
        <taxon>rosids</taxon>
        <taxon>malvids</taxon>
        <taxon>Brassicales</taxon>
        <taxon>Brassicaceae</taxon>
        <taxon>Camelineae</taxon>
        <taxon>Arabidopsis</taxon>
    </lineage>
</organism>
<dbReference type="Proteomes" id="UP000682877">
    <property type="component" value="Chromosome 7"/>
</dbReference>
<dbReference type="EMBL" id="LR999457">
    <property type="protein sequence ID" value="CAE6204917.1"/>
    <property type="molecule type" value="Genomic_DNA"/>
</dbReference>
<proteinExistence type="predicted"/>
<sequence>MRNFSEQYGRRSGTYFCVDKDKDIVEEVRNTER</sequence>
<gene>
    <name evidence="1" type="ORF">AARE701A_LOCUS20083</name>
</gene>
<evidence type="ECO:0000313" key="1">
    <source>
        <dbReference type="EMBL" id="CAE6204917.1"/>
    </source>
</evidence>